<comment type="subcellular location">
    <subcellularLocation>
        <location evidence="7">Cytoplasm</location>
    </subcellularLocation>
</comment>
<evidence type="ECO:0000256" key="5">
    <source>
        <dbReference type="ARBA" id="ARBA00022840"/>
    </source>
</evidence>
<keyword evidence="4 7" id="KW-0418">Kinase</keyword>
<feature type="binding site" evidence="7">
    <location>
        <position position="137"/>
    </location>
    <ligand>
        <name>substrate</name>
    </ligand>
</feature>
<dbReference type="Proteomes" id="UP000184386">
    <property type="component" value="Unassembled WGS sequence"/>
</dbReference>
<dbReference type="AlphaFoldDB" id="A0A1M6WMT6"/>
<keyword evidence="2 7" id="KW-0808">Transferase</keyword>
<evidence type="ECO:0000256" key="4">
    <source>
        <dbReference type="ARBA" id="ARBA00022777"/>
    </source>
</evidence>
<comment type="pathway">
    <text evidence="7">Metabolic intermediate biosynthesis; chorismate biosynthesis; chorismate from D-erythrose 4-phosphate and phosphoenolpyruvate: step 5/7.</text>
</comment>
<dbReference type="UniPathway" id="UPA00053">
    <property type="reaction ID" value="UER00088"/>
</dbReference>
<dbReference type="CDD" id="cd00464">
    <property type="entry name" value="SK"/>
    <property type="match status" value="1"/>
</dbReference>
<comment type="catalytic activity">
    <reaction evidence="7">
        <text>shikimate + ATP = 3-phosphoshikimate + ADP + H(+)</text>
        <dbReference type="Rhea" id="RHEA:13121"/>
        <dbReference type="ChEBI" id="CHEBI:15378"/>
        <dbReference type="ChEBI" id="CHEBI:30616"/>
        <dbReference type="ChEBI" id="CHEBI:36208"/>
        <dbReference type="ChEBI" id="CHEBI:145989"/>
        <dbReference type="ChEBI" id="CHEBI:456216"/>
        <dbReference type="EC" id="2.7.1.71"/>
    </reaction>
</comment>
<comment type="cofactor">
    <cofactor evidence="7">
        <name>Mg(2+)</name>
        <dbReference type="ChEBI" id="CHEBI:18420"/>
    </cofactor>
    <text evidence="7">Binds 1 Mg(2+) ion per subunit.</text>
</comment>
<dbReference type="STRING" id="1121322.SAMN02745136_03738"/>
<reference evidence="8 9" key="1">
    <citation type="submission" date="2016-11" db="EMBL/GenBank/DDBJ databases">
        <authorList>
            <person name="Jaros S."/>
            <person name="Januszkiewicz K."/>
            <person name="Wedrychowicz H."/>
        </authorList>
    </citation>
    <scope>NUCLEOTIDE SEQUENCE [LARGE SCALE GENOMIC DNA]</scope>
    <source>
        <strain evidence="8 9">DSM 15929</strain>
    </source>
</reference>
<comment type="function">
    <text evidence="7">Catalyzes the specific phosphorylation of the 3-hydroxyl group of shikimic acid using ATP as a cosubstrate.</text>
</comment>
<evidence type="ECO:0000256" key="6">
    <source>
        <dbReference type="ARBA" id="ARBA00023141"/>
    </source>
</evidence>
<keyword evidence="1 7" id="KW-0028">Amino-acid biosynthesis</keyword>
<comment type="similarity">
    <text evidence="7">Belongs to the shikimate kinase family.</text>
</comment>
<dbReference type="RefSeq" id="WP_073278360.1">
    <property type="nucleotide sequence ID" value="NZ_FRAC01000020.1"/>
</dbReference>
<keyword evidence="5 7" id="KW-0067">ATP-binding</keyword>
<dbReference type="GO" id="GO:0004765">
    <property type="term" value="F:shikimate kinase activity"/>
    <property type="evidence" value="ECO:0007669"/>
    <property type="project" value="UniProtKB-UniRule"/>
</dbReference>
<evidence type="ECO:0000256" key="2">
    <source>
        <dbReference type="ARBA" id="ARBA00022679"/>
    </source>
</evidence>
<feature type="binding site" evidence="7">
    <location>
        <position position="15"/>
    </location>
    <ligand>
        <name>Mg(2+)</name>
        <dbReference type="ChEBI" id="CHEBI:18420"/>
    </ligand>
</feature>
<dbReference type="EC" id="2.7.1.71" evidence="7"/>
<gene>
    <name evidence="7" type="primary">aroK</name>
    <name evidence="8" type="ORF">SAMN02745136_03738</name>
</gene>
<dbReference type="PANTHER" id="PTHR21087">
    <property type="entry name" value="SHIKIMATE KINASE"/>
    <property type="match status" value="1"/>
</dbReference>
<evidence type="ECO:0000256" key="1">
    <source>
        <dbReference type="ARBA" id="ARBA00022605"/>
    </source>
</evidence>
<dbReference type="InterPro" id="IPR027417">
    <property type="entry name" value="P-loop_NTPase"/>
</dbReference>
<dbReference type="InterPro" id="IPR000623">
    <property type="entry name" value="Shikimate_kinase/TSH1"/>
</dbReference>
<dbReference type="GO" id="GO:0000287">
    <property type="term" value="F:magnesium ion binding"/>
    <property type="evidence" value="ECO:0007669"/>
    <property type="project" value="UniProtKB-UniRule"/>
</dbReference>
<evidence type="ECO:0000256" key="7">
    <source>
        <dbReference type="HAMAP-Rule" id="MF_00109"/>
    </source>
</evidence>
<keyword evidence="7" id="KW-0479">Metal-binding</keyword>
<comment type="caution">
    <text evidence="7">Lacks conserved residue(s) required for the propagation of feature annotation.</text>
</comment>
<keyword evidence="7" id="KW-0460">Magnesium</keyword>
<feature type="binding site" evidence="7">
    <location>
        <position position="118"/>
    </location>
    <ligand>
        <name>ATP</name>
        <dbReference type="ChEBI" id="CHEBI:30616"/>
    </ligand>
</feature>
<dbReference type="SUPFAM" id="SSF52540">
    <property type="entry name" value="P-loop containing nucleoside triphosphate hydrolases"/>
    <property type="match status" value="1"/>
</dbReference>
<dbReference type="GO" id="GO:0008652">
    <property type="term" value="P:amino acid biosynthetic process"/>
    <property type="evidence" value="ECO:0007669"/>
    <property type="project" value="UniProtKB-KW"/>
</dbReference>
<keyword evidence="6 7" id="KW-0057">Aromatic amino acid biosynthesis</keyword>
<dbReference type="GO" id="GO:0009423">
    <property type="term" value="P:chorismate biosynthetic process"/>
    <property type="evidence" value="ECO:0007669"/>
    <property type="project" value="UniProtKB-UniRule"/>
</dbReference>
<evidence type="ECO:0000256" key="3">
    <source>
        <dbReference type="ARBA" id="ARBA00022741"/>
    </source>
</evidence>
<comment type="subunit">
    <text evidence="7">Monomer.</text>
</comment>
<dbReference type="GO" id="GO:0005829">
    <property type="term" value="C:cytosol"/>
    <property type="evidence" value="ECO:0007669"/>
    <property type="project" value="TreeGrafter"/>
</dbReference>
<evidence type="ECO:0000313" key="8">
    <source>
        <dbReference type="EMBL" id="SHK94909.1"/>
    </source>
</evidence>
<feature type="binding site" evidence="7">
    <location>
        <position position="57"/>
    </location>
    <ligand>
        <name>substrate</name>
    </ligand>
</feature>
<dbReference type="GO" id="GO:0005524">
    <property type="term" value="F:ATP binding"/>
    <property type="evidence" value="ECO:0007669"/>
    <property type="project" value="UniProtKB-UniRule"/>
</dbReference>
<feature type="binding site" evidence="7">
    <location>
        <begin position="11"/>
        <end position="16"/>
    </location>
    <ligand>
        <name>ATP</name>
        <dbReference type="ChEBI" id="CHEBI:30616"/>
    </ligand>
</feature>
<evidence type="ECO:0000313" key="9">
    <source>
        <dbReference type="Proteomes" id="UP000184386"/>
    </source>
</evidence>
<dbReference type="HAMAP" id="MF_00109">
    <property type="entry name" value="Shikimate_kinase"/>
    <property type="match status" value="1"/>
</dbReference>
<dbReference type="InterPro" id="IPR031322">
    <property type="entry name" value="Shikimate/glucono_kinase"/>
</dbReference>
<protein>
    <recommendedName>
        <fullName evidence="7">Shikimate kinase</fullName>
        <shortName evidence="7">SK</shortName>
        <ecNumber evidence="7">2.7.1.71</ecNumber>
    </recommendedName>
</protein>
<dbReference type="Pfam" id="PF01202">
    <property type="entry name" value="SKI"/>
    <property type="match status" value="1"/>
</dbReference>
<dbReference type="PRINTS" id="PR01100">
    <property type="entry name" value="SHIKIMTKNASE"/>
</dbReference>
<keyword evidence="3 7" id="KW-0547">Nucleotide-binding</keyword>
<dbReference type="PANTHER" id="PTHR21087:SF16">
    <property type="entry name" value="SHIKIMATE KINASE 1, CHLOROPLASTIC"/>
    <property type="match status" value="1"/>
</dbReference>
<proteinExistence type="inferred from homology"/>
<sequence>MDNLILIGFMGCGKTTVGQQLAKRLSYSFLDTDKYIEQKLGRTVSRIFEEEGEEHFRRQETEALKELAGKLNQTVVSVGGGLPIRTGNSELLKRLGTVIYLEASKEVLAARLKNDTTRPLLSGKDGLQKLELLYDKRLPFYEAASDFKIVTENKNLQDVVESILERVIQQS</sequence>
<keyword evidence="7" id="KW-0963">Cytoplasm</keyword>
<keyword evidence="9" id="KW-1185">Reference proteome</keyword>
<dbReference type="Gene3D" id="3.40.50.300">
    <property type="entry name" value="P-loop containing nucleotide triphosphate hydrolases"/>
    <property type="match status" value="1"/>
</dbReference>
<feature type="binding site" evidence="7">
    <location>
        <position position="33"/>
    </location>
    <ligand>
        <name>substrate</name>
    </ligand>
</feature>
<feature type="binding site" evidence="7">
    <location>
        <position position="80"/>
    </location>
    <ligand>
        <name>substrate</name>
    </ligand>
</feature>
<dbReference type="EMBL" id="FRAC01000020">
    <property type="protein sequence ID" value="SHK94909.1"/>
    <property type="molecule type" value="Genomic_DNA"/>
</dbReference>
<name>A0A1M6WMT6_9FIRM</name>
<accession>A0A1M6WMT6</accession>
<dbReference type="GO" id="GO:0009073">
    <property type="term" value="P:aromatic amino acid family biosynthetic process"/>
    <property type="evidence" value="ECO:0007669"/>
    <property type="project" value="UniProtKB-KW"/>
</dbReference>
<dbReference type="OrthoDB" id="9800332at2"/>
<organism evidence="8 9">
    <name type="scientific">Anaerocolumna jejuensis DSM 15929</name>
    <dbReference type="NCBI Taxonomy" id="1121322"/>
    <lineage>
        <taxon>Bacteria</taxon>
        <taxon>Bacillati</taxon>
        <taxon>Bacillota</taxon>
        <taxon>Clostridia</taxon>
        <taxon>Lachnospirales</taxon>
        <taxon>Lachnospiraceae</taxon>
        <taxon>Anaerocolumna</taxon>
    </lineage>
</organism>